<evidence type="ECO:0000313" key="1">
    <source>
        <dbReference type="EMBL" id="CAG8977964.1"/>
    </source>
</evidence>
<gene>
    <name evidence="1" type="ORF">HYALB_00001845</name>
</gene>
<dbReference type="Proteomes" id="UP000701801">
    <property type="component" value="Unassembled WGS sequence"/>
</dbReference>
<reference evidence="1" key="1">
    <citation type="submission" date="2021-07" db="EMBL/GenBank/DDBJ databases">
        <authorList>
            <person name="Durling M."/>
        </authorList>
    </citation>
    <scope>NUCLEOTIDE SEQUENCE</scope>
</reference>
<dbReference type="OrthoDB" id="432412at2759"/>
<comment type="caution">
    <text evidence="1">The sequence shown here is derived from an EMBL/GenBank/DDBJ whole genome shotgun (WGS) entry which is preliminary data.</text>
</comment>
<evidence type="ECO:0000313" key="2">
    <source>
        <dbReference type="Proteomes" id="UP000701801"/>
    </source>
</evidence>
<dbReference type="AlphaFoldDB" id="A0A9N9LT55"/>
<accession>A0A9N9LT55</accession>
<organism evidence="1 2">
    <name type="scientific">Hymenoscyphus albidus</name>
    <dbReference type="NCBI Taxonomy" id="595503"/>
    <lineage>
        <taxon>Eukaryota</taxon>
        <taxon>Fungi</taxon>
        <taxon>Dikarya</taxon>
        <taxon>Ascomycota</taxon>
        <taxon>Pezizomycotina</taxon>
        <taxon>Leotiomycetes</taxon>
        <taxon>Helotiales</taxon>
        <taxon>Helotiaceae</taxon>
        <taxon>Hymenoscyphus</taxon>
    </lineage>
</organism>
<sequence>MATKLTRLLIKTHHMTSRKKISALTKAAGKYNVSVLLKVGSPPGIMFQVKGDGESGFWLIRPQRLRYKDMQLLEREEIPESALVRLGIREGDVLEIEEIKEFGRLLERDSGLFGWWRRGMGFMRD</sequence>
<dbReference type="EMBL" id="CAJVRM010000239">
    <property type="protein sequence ID" value="CAG8977964.1"/>
    <property type="molecule type" value="Genomic_DNA"/>
</dbReference>
<keyword evidence="2" id="KW-1185">Reference proteome</keyword>
<proteinExistence type="predicted"/>
<protein>
    <submittedName>
        <fullName evidence="1">Uncharacterized protein</fullName>
    </submittedName>
</protein>
<name>A0A9N9LT55_9HELO</name>